<keyword evidence="6" id="KW-0677">Repeat</keyword>
<evidence type="ECO:0000256" key="2">
    <source>
        <dbReference type="ARBA" id="ARBA00022553"/>
    </source>
</evidence>
<feature type="disulfide bond" evidence="21">
    <location>
        <begin position="58"/>
        <end position="107"/>
    </location>
</feature>
<feature type="disulfide bond" evidence="21">
    <location>
        <begin position="153"/>
        <end position="215"/>
    </location>
</feature>
<feature type="domain" description="Ig-like" evidence="26">
    <location>
        <begin position="34"/>
        <end position="123"/>
    </location>
</feature>
<feature type="binding site" evidence="20">
    <location>
        <position position="448"/>
    </location>
    <ligand>
        <name>ATP</name>
        <dbReference type="ChEBI" id="CHEBI:30616"/>
    </ligand>
</feature>
<dbReference type="InterPro" id="IPR003598">
    <property type="entry name" value="Ig_sub2"/>
</dbReference>
<evidence type="ECO:0000313" key="28">
    <source>
        <dbReference type="Proteomes" id="UP001209878"/>
    </source>
</evidence>
<evidence type="ECO:0000256" key="5">
    <source>
        <dbReference type="ARBA" id="ARBA00022729"/>
    </source>
</evidence>
<dbReference type="GO" id="GO:0005886">
    <property type="term" value="C:plasma membrane"/>
    <property type="evidence" value="ECO:0007669"/>
    <property type="project" value="TreeGrafter"/>
</dbReference>
<dbReference type="Gene3D" id="2.60.40.10">
    <property type="entry name" value="Immunoglobulins"/>
    <property type="match status" value="2"/>
</dbReference>
<evidence type="ECO:0000256" key="9">
    <source>
        <dbReference type="ARBA" id="ARBA00022840"/>
    </source>
</evidence>
<dbReference type="InterPro" id="IPR011009">
    <property type="entry name" value="Kinase-like_dom_sf"/>
</dbReference>
<evidence type="ECO:0000256" key="17">
    <source>
        <dbReference type="ARBA" id="ARBA00051243"/>
    </source>
</evidence>
<evidence type="ECO:0000259" key="25">
    <source>
        <dbReference type="PROSITE" id="PS50011"/>
    </source>
</evidence>
<dbReference type="Pfam" id="PF13927">
    <property type="entry name" value="Ig_3"/>
    <property type="match status" value="1"/>
</dbReference>
<evidence type="ECO:0000256" key="15">
    <source>
        <dbReference type="ARBA" id="ARBA00023180"/>
    </source>
</evidence>
<dbReference type="Gene3D" id="3.30.200.20">
    <property type="entry name" value="Phosphorylase Kinase, domain 1"/>
    <property type="match status" value="1"/>
</dbReference>
<keyword evidence="28" id="KW-1185">Reference proteome</keyword>
<gene>
    <name evidence="27" type="ORF">NP493_167g01010</name>
</gene>
<feature type="region of interest" description="Disordered" evidence="23">
    <location>
        <begin position="655"/>
        <end position="675"/>
    </location>
</feature>
<keyword evidence="5" id="KW-0732">Signal</keyword>
<dbReference type="PROSITE" id="PS00109">
    <property type="entry name" value="PROTEIN_KINASE_TYR"/>
    <property type="match status" value="1"/>
</dbReference>
<evidence type="ECO:0000256" key="11">
    <source>
        <dbReference type="ARBA" id="ARBA00023136"/>
    </source>
</evidence>
<evidence type="ECO:0000256" key="24">
    <source>
        <dbReference type="SAM" id="Phobius"/>
    </source>
</evidence>
<dbReference type="Gene3D" id="1.10.510.10">
    <property type="entry name" value="Transferase(Phosphotransferase) domain 1"/>
    <property type="match status" value="1"/>
</dbReference>
<dbReference type="InterPro" id="IPR003599">
    <property type="entry name" value="Ig_sub"/>
</dbReference>
<dbReference type="InterPro" id="IPR016248">
    <property type="entry name" value="FGF_rcpt_fam"/>
</dbReference>
<feature type="binding site" evidence="20">
    <location>
        <position position="523"/>
    </location>
    <ligand>
        <name>ATP</name>
        <dbReference type="ChEBI" id="CHEBI:30616"/>
    </ligand>
</feature>
<evidence type="ECO:0000256" key="7">
    <source>
        <dbReference type="ARBA" id="ARBA00022741"/>
    </source>
</evidence>
<feature type="domain" description="Protein kinase" evidence="25">
    <location>
        <begin position="360"/>
        <end position="649"/>
    </location>
</feature>
<feature type="binding site" evidence="20">
    <location>
        <begin position="442"/>
        <end position="444"/>
    </location>
    <ligand>
        <name>ATP</name>
        <dbReference type="ChEBI" id="CHEBI:30616"/>
    </ligand>
</feature>
<feature type="active site" description="Proton acceptor" evidence="19">
    <location>
        <position position="505"/>
    </location>
</feature>
<dbReference type="PRINTS" id="PR00109">
    <property type="entry name" value="TYRKINASE"/>
</dbReference>
<protein>
    <recommendedName>
        <fullName evidence="18">Fibroblast growth factor receptor</fullName>
        <ecNumber evidence="18">2.7.10.1</ecNumber>
    </recommendedName>
</protein>
<evidence type="ECO:0000256" key="10">
    <source>
        <dbReference type="ARBA" id="ARBA00022989"/>
    </source>
</evidence>
<dbReference type="InterPro" id="IPR008266">
    <property type="entry name" value="Tyr_kinase_AS"/>
</dbReference>
<evidence type="ECO:0000256" key="18">
    <source>
        <dbReference type="PIRNR" id="PIRNR000628"/>
    </source>
</evidence>
<keyword evidence="7 18" id="KW-0547">Nucleotide-binding</keyword>
<dbReference type="InterPro" id="IPR050122">
    <property type="entry name" value="RTK"/>
</dbReference>
<name>A0AAD9UFB3_RIDPI</name>
<keyword evidence="15" id="KW-0325">Glycoprotein</keyword>
<evidence type="ECO:0000256" key="6">
    <source>
        <dbReference type="ARBA" id="ARBA00022737"/>
    </source>
</evidence>
<evidence type="ECO:0000256" key="22">
    <source>
        <dbReference type="PROSITE-ProRule" id="PRU10141"/>
    </source>
</evidence>
<dbReference type="SMART" id="SM00409">
    <property type="entry name" value="IG"/>
    <property type="match status" value="2"/>
</dbReference>
<dbReference type="InterPro" id="IPR007110">
    <property type="entry name" value="Ig-like_dom"/>
</dbReference>
<dbReference type="SUPFAM" id="SSF48726">
    <property type="entry name" value="Immunoglobulin"/>
    <property type="match status" value="2"/>
</dbReference>
<feature type="binding site" evidence="20">
    <location>
        <begin position="366"/>
        <end position="372"/>
    </location>
    <ligand>
        <name>ATP</name>
        <dbReference type="ChEBI" id="CHEBI:30616"/>
    </ligand>
</feature>
<dbReference type="InterPro" id="IPR017441">
    <property type="entry name" value="Protein_kinase_ATP_BS"/>
</dbReference>
<reference evidence="27" key="1">
    <citation type="journal article" date="2023" name="Mol. Biol. Evol.">
        <title>Third-Generation Sequencing Reveals the Adaptive Role of the Epigenome in Three Deep-Sea Polychaetes.</title>
        <authorList>
            <person name="Perez M."/>
            <person name="Aroh O."/>
            <person name="Sun Y."/>
            <person name="Lan Y."/>
            <person name="Juniper S.K."/>
            <person name="Young C.R."/>
            <person name="Angers B."/>
            <person name="Qian P.Y."/>
        </authorList>
    </citation>
    <scope>NUCLEOTIDE SEQUENCE</scope>
    <source>
        <strain evidence="27">R07B-5</strain>
    </source>
</reference>
<evidence type="ECO:0000256" key="16">
    <source>
        <dbReference type="ARBA" id="ARBA00023319"/>
    </source>
</evidence>
<keyword evidence="2" id="KW-0597">Phosphoprotein</keyword>
<dbReference type="GO" id="GO:0043235">
    <property type="term" value="C:receptor complex"/>
    <property type="evidence" value="ECO:0007669"/>
    <property type="project" value="TreeGrafter"/>
</dbReference>
<dbReference type="SMART" id="SM00219">
    <property type="entry name" value="TyrKc"/>
    <property type="match status" value="1"/>
</dbReference>
<keyword evidence="9 18" id="KW-0067">ATP-binding</keyword>
<evidence type="ECO:0000256" key="23">
    <source>
        <dbReference type="SAM" id="MobiDB-lite"/>
    </source>
</evidence>
<keyword evidence="14 18" id="KW-0675">Receptor</keyword>
<dbReference type="GO" id="GO:0005524">
    <property type="term" value="F:ATP binding"/>
    <property type="evidence" value="ECO:0007669"/>
    <property type="project" value="UniProtKB-UniRule"/>
</dbReference>
<evidence type="ECO:0000256" key="14">
    <source>
        <dbReference type="ARBA" id="ARBA00023170"/>
    </source>
</evidence>
<dbReference type="Pfam" id="PF07714">
    <property type="entry name" value="PK_Tyr_Ser-Thr"/>
    <property type="match status" value="1"/>
</dbReference>
<evidence type="ECO:0000256" key="4">
    <source>
        <dbReference type="ARBA" id="ARBA00022692"/>
    </source>
</evidence>
<dbReference type="PROSITE" id="PS50011">
    <property type="entry name" value="PROTEIN_KINASE_DOM"/>
    <property type="match status" value="1"/>
</dbReference>
<keyword evidence="16" id="KW-0393">Immunoglobulin domain</keyword>
<evidence type="ECO:0000256" key="1">
    <source>
        <dbReference type="ARBA" id="ARBA00004167"/>
    </source>
</evidence>
<evidence type="ECO:0000256" key="19">
    <source>
        <dbReference type="PIRSR" id="PIRSR000628-1"/>
    </source>
</evidence>
<dbReference type="InterPro" id="IPR001245">
    <property type="entry name" value="Ser-Thr/Tyr_kinase_cat_dom"/>
</dbReference>
<dbReference type="PROSITE" id="PS50835">
    <property type="entry name" value="IG_LIKE"/>
    <property type="match status" value="2"/>
</dbReference>
<dbReference type="GO" id="GO:0005007">
    <property type="term" value="F:fibroblast growth factor receptor activity"/>
    <property type="evidence" value="ECO:0007669"/>
    <property type="project" value="InterPro"/>
</dbReference>
<feature type="domain" description="Ig-like" evidence="26">
    <location>
        <begin position="132"/>
        <end position="231"/>
    </location>
</feature>
<keyword evidence="3 18" id="KW-0808">Transferase</keyword>
<comment type="catalytic activity">
    <reaction evidence="17 18">
        <text>L-tyrosyl-[protein] + ATP = O-phospho-L-tyrosyl-[protein] + ADP + H(+)</text>
        <dbReference type="Rhea" id="RHEA:10596"/>
        <dbReference type="Rhea" id="RHEA-COMP:10136"/>
        <dbReference type="Rhea" id="RHEA-COMP:20101"/>
        <dbReference type="ChEBI" id="CHEBI:15378"/>
        <dbReference type="ChEBI" id="CHEBI:30616"/>
        <dbReference type="ChEBI" id="CHEBI:46858"/>
        <dbReference type="ChEBI" id="CHEBI:61978"/>
        <dbReference type="ChEBI" id="CHEBI:456216"/>
        <dbReference type="EC" id="2.7.10.1"/>
    </reaction>
</comment>
<keyword evidence="13 21" id="KW-1015">Disulfide bond</keyword>
<keyword evidence="4 24" id="KW-0812">Transmembrane</keyword>
<dbReference type="PANTHER" id="PTHR24416:SF550">
    <property type="entry name" value="FIBROBLAST GROWTH FACTOR RECEPTOR HOMOLOG 1-RELATED"/>
    <property type="match status" value="1"/>
</dbReference>
<evidence type="ECO:0000256" key="20">
    <source>
        <dbReference type="PIRSR" id="PIRSR000628-2"/>
    </source>
</evidence>
<dbReference type="PIRSF" id="PIRSF000628">
    <property type="entry name" value="FGFR"/>
    <property type="match status" value="1"/>
</dbReference>
<evidence type="ECO:0000256" key="8">
    <source>
        <dbReference type="ARBA" id="ARBA00022777"/>
    </source>
</evidence>
<keyword evidence="8 18" id="KW-0418">Kinase</keyword>
<keyword evidence="11 18" id="KW-0472">Membrane</keyword>
<evidence type="ECO:0000256" key="3">
    <source>
        <dbReference type="ARBA" id="ARBA00022679"/>
    </source>
</evidence>
<proteinExistence type="inferred from homology"/>
<evidence type="ECO:0000256" key="12">
    <source>
        <dbReference type="ARBA" id="ARBA00023137"/>
    </source>
</evidence>
<dbReference type="FunFam" id="2.60.40.10:FF:000020">
    <property type="entry name" value="Fibroblast growth factor receptor"/>
    <property type="match status" value="1"/>
</dbReference>
<evidence type="ECO:0000256" key="13">
    <source>
        <dbReference type="ARBA" id="ARBA00023157"/>
    </source>
</evidence>
<dbReference type="Proteomes" id="UP001209878">
    <property type="component" value="Unassembled WGS sequence"/>
</dbReference>
<sequence length="686" mass="77283">MPQFPGRDRRLLVTGLGVESQFLWSVFPLTAGPPRWTQKKDNIRLVVKPAASTVVLKCPAEGEPAPTIEWLKNSLPFDQRTIGPIRRRKWTLKLSDLILSDDGNYTCVIKNKHGQISWTYTLDVVARLPHPPIIQRAPKNQTVVVGGTARFECHIISDAQPHLQWLKHYQVNGSYLNEVSVPYVEIVKSSNNKNTDPEILMLENVTFSDAGWYTCLAGNAIGTSHLSAWLTVVDAPNATLTAMLHNPVIYYNQGIIIISVAVGGTSLVIFGLLILLVFRRLKKSPAFDAQPLKKRVVLMRPNILYTGSFSFDPNSQNSMTPLVPQVKIEGGRNRLSSELTALTEYEIPLDKEWEFQRDKLTLGEMLGEGAFGMVVKAEAKGISGKNGAQTVAVKMLKDDATDRELADLIQEMEVMKIIGRHRNILNLLGCCTQDGPIYVIVEYAPNGNLRDFLRKRRPPSSSSGYEEPVVMTDLRPLTYKDLVSFAYQVARGMEYLSSKMCIHRDLAGRNVLVAEDYVLKIADFGLTRNIPNNDYYKKTTDGRLPVKWMAPEALFDRKYTCKSDVWSYGILLWEIFTLGGNPYPSVPVERLFELLREGHRMERPPYCSLEMYNMMLECWNQYPGRRPSFSDLVQDLDRILTLSVNEEYLDLQPLQSPISSGTSDSQYSSMSISTAGSRQEIAESLM</sequence>
<dbReference type="InterPro" id="IPR013783">
    <property type="entry name" value="Ig-like_fold"/>
</dbReference>
<feature type="binding site" evidence="20">
    <location>
        <position position="509"/>
    </location>
    <ligand>
        <name>ATP</name>
        <dbReference type="ChEBI" id="CHEBI:30616"/>
    </ligand>
</feature>
<evidence type="ECO:0000259" key="26">
    <source>
        <dbReference type="PROSITE" id="PS50835"/>
    </source>
</evidence>
<organism evidence="27 28">
    <name type="scientific">Ridgeia piscesae</name>
    <name type="common">Tubeworm</name>
    <dbReference type="NCBI Taxonomy" id="27915"/>
    <lineage>
        <taxon>Eukaryota</taxon>
        <taxon>Metazoa</taxon>
        <taxon>Spiralia</taxon>
        <taxon>Lophotrochozoa</taxon>
        <taxon>Annelida</taxon>
        <taxon>Polychaeta</taxon>
        <taxon>Sedentaria</taxon>
        <taxon>Canalipalpata</taxon>
        <taxon>Sabellida</taxon>
        <taxon>Siboglinidae</taxon>
        <taxon>Ridgeia</taxon>
    </lineage>
</organism>
<dbReference type="FunFam" id="1.10.510.10:FF:000007">
    <property type="entry name" value="Fibroblast growth factor receptor"/>
    <property type="match status" value="1"/>
</dbReference>
<comment type="subcellular location">
    <subcellularLocation>
        <location evidence="1">Membrane</location>
        <topology evidence="1">Single-pass membrane protein</topology>
    </subcellularLocation>
</comment>
<dbReference type="SMART" id="SM00408">
    <property type="entry name" value="IGc2"/>
    <property type="match status" value="2"/>
</dbReference>
<dbReference type="PROSITE" id="PS00107">
    <property type="entry name" value="PROTEIN_KINASE_ATP"/>
    <property type="match status" value="1"/>
</dbReference>
<dbReference type="InterPro" id="IPR036179">
    <property type="entry name" value="Ig-like_dom_sf"/>
</dbReference>
<feature type="transmembrane region" description="Helical" evidence="24">
    <location>
        <begin position="255"/>
        <end position="278"/>
    </location>
</feature>
<dbReference type="InterPro" id="IPR013098">
    <property type="entry name" value="Ig_I-set"/>
</dbReference>
<accession>A0AAD9UFB3</accession>
<dbReference type="EMBL" id="JAODUO010000167">
    <property type="protein sequence ID" value="KAK2187383.1"/>
    <property type="molecule type" value="Genomic_DNA"/>
</dbReference>
<evidence type="ECO:0000313" key="27">
    <source>
        <dbReference type="EMBL" id="KAK2187383.1"/>
    </source>
</evidence>
<dbReference type="AlphaFoldDB" id="A0AAD9UFB3"/>
<comment type="caution">
    <text evidence="27">The sequence shown here is derived from an EMBL/GenBank/DDBJ whole genome shotgun (WGS) entry which is preliminary data.</text>
</comment>
<feature type="binding site" evidence="20 22">
    <location>
        <position position="394"/>
    </location>
    <ligand>
        <name>ATP</name>
        <dbReference type="ChEBI" id="CHEBI:30616"/>
    </ligand>
</feature>
<dbReference type="Pfam" id="PF07679">
    <property type="entry name" value="I-set"/>
    <property type="match status" value="1"/>
</dbReference>
<evidence type="ECO:0000256" key="21">
    <source>
        <dbReference type="PIRSR" id="PIRSR000628-3"/>
    </source>
</evidence>
<comment type="similarity">
    <text evidence="18">Belongs to the protein kinase superfamily. Tyr protein kinase family. Fibroblast growth factor receptor subfamily.</text>
</comment>
<keyword evidence="12 18" id="KW-0829">Tyrosine-protein kinase</keyword>
<dbReference type="PANTHER" id="PTHR24416">
    <property type="entry name" value="TYROSINE-PROTEIN KINASE RECEPTOR"/>
    <property type="match status" value="1"/>
</dbReference>
<dbReference type="InterPro" id="IPR000719">
    <property type="entry name" value="Prot_kinase_dom"/>
</dbReference>
<dbReference type="FunFam" id="3.30.200.20:FF:000814">
    <property type="entry name" value="Fibroblast growth factor receptor 2"/>
    <property type="match status" value="1"/>
</dbReference>
<dbReference type="SUPFAM" id="SSF56112">
    <property type="entry name" value="Protein kinase-like (PK-like)"/>
    <property type="match status" value="1"/>
</dbReference>
<dbReference type="EC" id="2.7.10.1" evidence="18"/>
<dbReference type="FunFam" id="2.60.40.10:FF:000016">
    <property type="entry name" value="Fibroblast growth factor receptor"/>
    <property type="match status" value="1"/>
</dbReference>
<dbReference type="InterPro" id="IPR020635">
    <property type="entry name" value="Tyr_kinase_cat_dom"/>
</dbReference>
<dbReference type="GO" id="GO:0008284">
    <property type="term" value="P:positive regulation of cell population proliferation"/>
    <property type="evidence" value="ECO:0007669"/>
    <property type="project" value="InterPro"/>
</dbReference>
<keyword evidence="10 24" id="KW-1133">Transmembrane helix</keyword>